<dbReference type="AlphaFoldDB" id="A0A098LD15"/>
<name>A0A098LD15_9BACT</name>
<gene>
    <name evidence="1" type="ORF">MYP_1520</name>
</gene>
<organism evidence="1 2">
    <name type="scientific">Sporocytophaga myxococcoides</name>
    <dbReference type="NCBI Taxonomy" id="153721"/>
    <lineage>
        <taxon>Bacteria</taxon>
        <taxon>Pseudomonadati</taxon>
        <taxon>Bacteroidota</taxon>
        <taxon>Cytophagia</taxon>
        <taxon>Cytophagales</taxon>
        <taxon>Cytophagaceae</taxon>
        <taxon>Sporocytophaga</taxon>
    </lineage>
</organism>
<dbReference type="Proteomes" id="UP000030185">
    <property type="component" value="Unassembled WGS sequence"/>
</dbReference>
<accession>A0A098LD15</accession>
<evidence type="ECO:0000313" key="2">
    <source>
        <dbReference type="Proteomes" id="UP000030185"/>
    </source>
</evidence>
<comment type="caution">
    <text evidence="1">The sequence shown here is derived from an EMBL/GenBank/DDBJ whole genome shotgun (WGS) entry which is preliminary data.</text>
</comment>
<keyword evidence="2" id="KW-1185">Reference proteome</keyword>
<protein>
    <submittedName>
        <fullName evidence="1">Uncharacterized protein</fullName>
    </submittedName>
</protein>
<dbReference type="STRING" id="153721.MYP_1520"/>
<sequence length="55" mass="6271">MLILISMRNFFIINLSLFQSEKIGEHPEGNLKTVKTIKKFSLVKSGIYPYIGVGR</sequence>
<proteinExistence type="predicted"/>
<evidence type="ECO:0000313" key="1">
    <source>
        <dbReference type="EMBL" id="GAL84292.1"/>
    </source>
</evidence>
<reference evidence="1 2" key="1">
    <citation type="submission" date="2014-09" db="EMBL/GenBank/DDBJ databases">
        <title>Sporocytophaga myxococcoides PG-01 genome sequencing.</title>
        <authorList>
            <person name="Liu L."/>
            <person name="Gao P.J."/>
            <person name="Chen G.J."/>
            <person name="Wang L.S."/>
        </authorList>
    </citation>
    <scope>NUCLEOTIDE SEQUENCE [LARGE SCALE GENOMIC DNA]</scope>
    <source>
        <strain evidence="1 2">PG-01</strain>
    </source>
</reference>
<dbReference type="EMBL" id="BBLT01000002">
    <property type="protein sequence ID" value="GAL84292.1"/>
    <property type="molecule type" value="Genomic_DNA"/>
</dbReference>